<dbReference type="InterPro" id="IPR031325">
    <property type="entry name" value="RHS_repeat"/>
</dbReference>
<dbReference type="EMBL" id="CP104697">
    <property type="protein sequence ID" value="UXI82838.1"/>
    <property type="molecule type" value="Genomic_DNA"/>
</dbReference>
<evidence type="ECO:0000256" key="1">
    <source>
        <dbReference type="ARBA" id="ARBA00022737"/>
    </source>
</evidence>
<dbReference type="PANTHER" id="PTHR32305:SF17">
    <property type="entry name" value="TRNA NUCLEASE WAPA"/>
    <property type="match status" value="1"/>
</dbReference>
<accession>A0ABY6C4B5</accession>
<feature type="domain" description="Hint" evidence="4">
    <location>
        <begin position="2019"/>
        <end position="2124"/>
    </location>
</feature>
<keyword evidence="3" id="KW-0732">Signal</keyword>
<dbReference type="Pfam" id="PF05593">
    <property type="entry name" value="RHS_repeat"/>
    <property type="match status" value="1"/>
</dbReference>
<proteinExistence type="predicted"/>
<feature type="signal peptide" evidence="3">
    <location>
        <begin position="1"/>
        <end position="23"/>
    </location>
</feature>
<protein>
    <submittedName>
        <fullName evidence="5">Polymorphic toxin-type HINT domain-containing protein</fullName>
    </submittedName>
</protein>
<dbReference type="InterPro" id="IPR050708">
    <property type="entry name" value="T6SS_VgrG/RHS"/>
</dbReference>
<keyword evidence="6" id="KW-1185">Reference proteome</keyword>
<evidence type="ECO:0000256" key="2">
    <source>
        <dbReference type="SAM" id="MobiDB-lite"/>
    </source>
</evidence>
<dbReference type="InterPro" id="IPR003587">
    <property type="entry name" value="Hint_dom_N"/>
</dbReference>
<evidence type="ECO:0000313" key="6">
    <source>
        <dbReference type="Proteomes" id="UP001064390"/>
    </source>
</evidence>
<dbReference type="InterPro" id="IPR056823">
    <property type="entry name" value="TEN-like_YD-shell"/>
</dbReference>
<feature type="chain" id="PRO_5046054425" evidence="3">
    <location>
        <begin position="24"/>
        <end position="2284"/>
    </location>
</feature>
<name>A0ABY6C4B5_9ACTN</name>
<feature type="compositionally biased region" description="Low complexity" evidence="2">
    <location>
        <begin position="792"/>
        <end position="805"/>
    </location>
</feature>
<dbReference type="CDD" id="cd00081">
    <property type="entry name" value="Hint"/>
    <property type="match status" value="1"/>
</dbReference>
<dbReference type="InterPro" id="IPR006530">
    <property type="entry name" value="YD"/>
</dbReference>
<organism evidence="5 6">
    <name type="scientific">Streptomyces vinaceusdrappus</name>
    <dbReference type="NCBI Taxonomy" id="67376"/>
    <lineage>
        <taxon>Bacteria</taxon>
        <taxon>Bacillati</taxon>
        <taxon>Actinomycetota</taxon>
        <taxon>Actinomycetes</taxon>
        <taxon>Kitasatosporales</taxon>
        <taxon>Streptomycetaceae</taxon>
        <taxon>Streptomyces</taxon>
        <taxon>Streptomyces rochei group</taxon>
    </lineage>
</organism>
<dbReference type="RefSeq" id="WP_127445375.1">
    <property type="nucleotide sequence ID" value="NZ_CP104697.1"/>
</dbReference>
<dbReference type="PANTHER" id="PTHR32305">
    <property type="match status" value="1"/>
</dbReference>
<dbReference type="Pfam" id="PF25023">
    <property type="entry name" value="TEN_YD-shell"/>
    <property type="match status" value="1"/>
</dbReference>
<dbReference type="PROSITE" id="PS50818">
    <property type="entry name" value="INTEIN_C_TER"/>
    <property type="match status" value="1"/>
</dbReference>
<evidence type="ECO:0000313" key="5">
    <source>
        <dbReference type="EMBL" id="UXI82838.1"/>
    </source>
</evidence>
<dbReference type="SUPFAM" id="SSF51294">
    <property type="entry name" value="Hedgehog/intein (Hint) domain"/>
    <property type="match status" value="1"/>
</dbReference>
<keyword evidence="1" id="KW-0677">Repeat</keyword>
<dbReference type="NCBIfam" id="TIGR01643">
    <property type="entry name" value="YD_repeat_2x"/>
    <property type="match status" value="3"/>
</dbReference>
<dbReference type="InterPro" id="IPR036844">
    <property type="entry name" value="Hint_dom_sf"/>
</dbReference>
<dbReference type="Pfam" id="PF07591">
    <property type="entry name" value="PT-HINT"/>
    <property type="match status" value="1"/>
</dbReference>
<evidence type="ECO:0000259" key="4">
    <source>
        <dbReference type="SMART" id="SM00306"/>
    </source>
</evidence>
<dbReference type="Gene3D" id="2.180.10.10">
    <property type="entry name" value="RHS repeat-associated core"/>
    <property type="match status" value="2"/>
</dbReference>
<dbReference type="Proteomes" id="UP001064390">
    <property type="component" value="Chromosome"/>
</dbReference>
<dbReference type="NCBIfam" id="TIGR03696">
    <property type="entry name" value="Rhs_assc_core"/>
    <property type="match status" value="1"/>
</dbReference>
<sequence length="2284" mass="246368">MRPTSWRLSAARRVAATLGLALAVSLLPQINPLPNNAQAAGLDRLPTQTDLDHPVDGKNLKPERYKKADPARKAAVTEADEHAWPAAGRAKVAVGAKAQQAGKLPIRVAKAGASSPTAVEVAVQDRKTAQRAGVDGTLMTVARADGRTTTGTVKVSVDYEPFAAAYGGDYASRLRLVQYPACVLTSPDNAACTKPIPLESANDPKTRTLTATPQVKAGPADAGTTAPMTVLAATAGDSGAQGSYTATSLAPSSKWSVSNSSGAFTWSYPITTPPVPGGLAPEVGLSYNSQTIDGQTAATNNQGSWIGQGFSYEPGYIERRYKACADDGHDDTNGDQCWGTDNATISIAGGASGELIKDDKTGEWRISSDDFSKIEKLTGASNGDADGEYWKVTDTDGTQFFFGLNHLSGWASGDESTNSAWTVPVYGDDSGEPCYKATLATAYCNQAWRWNLDAVIDRHGNQVSYFYGTETNYYTQGLKTTENGKPYIRGGYLKRIDYGQRAGTVYDTKPAARVNFTTSERCIGDLTDCQAADLTDATAADWPDVPWDRNCKADTKCPGQNSPTFWTRKQLDKITTQIRTGDTTYQDVDSWTLGHLFTDNGDGSKSLWLSQIDHKGLTGTDVSVPSVKLHGLQLANRVDKPDDNIQPFVRFRLTAVESESGGILSVDYATPQCSPTNLPTPGSSKVRCYPVKWSPPGEKDPITDWFHKYVVSSVTEQDLIGGNPDQITSYTYLGDAGWRKAKPDGLADPDDLTWSDWRGYQRVRVQTSDGTNNPANTRTEHIYFQGLDGDATSSGTTRTSTVTDSQGKTHSDDDWKSGFELETLTYNGDAVTEKSISTVWNKVTATNTESWGTRTARYVRSLRTDSYEALAAGGWRWSASLNTYDPTTGRLVQTADYGEAGVADNLCTITQYADNPDRHIYSLIARVEKLAVDCPATPDRSKDVISDDVTLYDGTTTVGAAPTKGDPTAVKRLASHNGTTATYQTVSRTTYDAYGRPLTVTDADGKTTTSTYTDTYGLATKKEETNPLGWTTTTEYAPQWGQPAAQIDMNGKRTDLAYDALGRLTSVWMPDRPKAADFTPSIKYTYAVRKDGPSYVRTEKIEKSGTTYGSEYQLYDGLLRPRQIQTEGPDGGRLIADTYYDGSGRVVKTNDTYYTTGAPATSLFQPDNSDVDAQTVTEYDGAGRTTATIFKVGNVEENRTTYTYGGDRVHVDPPNGQTPTTTITDVRDRTVELRHYKSDAPRPTGTAEDYISTKYAYTPSGQLKKVTDQAGNTWTYEYDQRGRKIASTDPDAGRSTTAYDDLDRTTAVTDSRGNTTTTTYDAIGRPTGTWQGPADTGTRLSLTKYDTIAKGELYGQYTYRNGAVYSSVLYPSLDPMYQPEVTRYTISKTAEPELGGTYEFNTGYNQDGTILAQSYPAAGGLPGESVSFQYDDLQRPVGMGTSLDGSTTYVADAVYSPTSQLEGVELWSGRSTDRKTWLDFRYERGTERLLRQSVRVENAASPALDATYGYDDAGNVRSIVDRPAGGPNDAQCLTYDALGRMTEAWTSATTPNGASGTGTRDTACTATPTASNVGGVSPYWNTYTYDVTGNRTGITRHGIAGKPTSTATYTYGEGDAGPHQLTKTITQTEATSTTPAITAQDTYTYDAAGNTTSRVIGGDTQTLTWDKQNDLTQVEEADGTNTNFVYDAAGARLLRNTTKDKTLYLPGTELRLDKTSKTVKATRYYSFGGQTVAQRTTDGVTYLAGDHQGTAQLAIASTDGTTQRRRMDSFGVARDQTAANPSSWVNDKGFVGGTNDETTGLVHLGAREYDPASGRFISLDPVMNLTNPQQINGYNYGNNNPATHADPTGLCPFIDCPTRPCPQCENTTPGQKMGPPKLSQNAAAAGWTLSQALGYDSAAAVKKRQQQAAKDQANAAKRRAMAVAKEIAKIIADELGITDALDCFTTGSLGACAATAVNVVTSLVGGVVGKLAIKYGLPWKWAKGVELGKKLWALGRKLIDAIGEWWQSSRIAQKACKVGNSFTPGTLVLMADGTTKEIKDVDVGDEIVATDPETGKTTVQTVTAKMKGEGAKYLVRVTIDIDGDEGTKTASVTATNGHPFWVEELGRWIDATDLQPDQWLKTSAGTYVKVIALQRWTAESQTVHNLTVSDVHTYYVLAGGSPVLVHNCNGRDPVNGGLDDDTYDRIDGAHGPDVADGVDYQVQRMHDGSSTAADHDLPGIGHDPDALASYFASWRGKMSHTDTRTGSRVAYDSSRGVLLVTTGRNIHGFRYSQGAFESGRYVTP</sequence>
<feature type="region of interest" description="Disordered" evidence="2">
    <location>
        <begin position="787"/>
        <end position="812"/>
    </location>
</feature>
<gene>
    <name evidence="5" type="ORF">N6Q81_34675</name>
</gene>
<dbReference type="SMART" id="SM00306">
    <property type="entry name" value="HintN"/>
    <property type="match status" value="1"/>
</dbReference>
<dbReference type="Gene3D" id="2.170.16.10">
    <property type="entry name" value="Hedgehog/Intein (Hint) domain"/>
    <property type="match status" value="1"/>
</dbReference>
<evidence type="ECO:0000256" key="3">
    <source>
        <dbReference type="SAM" id="SignalP"/>
    </source>
</evidence>
<dbReference type="InterPro" id="IPR030934">
    <property type="entry name" value="Intein_C"/>
</dbReference>
<reference evidence="5" key="1">
    <citation type="submission" date="2022-09" db="EMBL/GenBank/DDBJ databases">
        <title>Streptomyces vinaceusdrappus strain AC-40.</title>
        <authorList>
            <person name="Sedeek A.M."/>
            <person name="Salah I."/>
            <person name="Kamel H.L."/>
            <person name="Soltan M.A."/>
            <person name="Elsayed T.R."/>
        </authorList>
    </citation>
    <scope>NUCLEOTIDE SEQUENCE</scope>
    <source>
        <strain evidence="5">AC-40</strain>
    </source>
</reference>
<dbReference type="InterPro" id="IPR022385">
    <property type="entry name" value="Rhs_assc_core"/>
</dbReference>